<dbReference type="Gene3D" id="1.25.40.10">
    <property type="entry name" value="Tetratricopeptide repeat domain"/>
    <property type="match status" value="1"/>
</dbReference>
<feature type="region of interest" description="Disordered" evidence="3">
    <location>
        <begin position="348"/>
        <end position="370"/>
    </location>
</feature>
<protein>
    <recommendedName>
        <fullName evidence="6">Pentatricopeptide repeat protein</fullName>
    </recommendedName>
</protein>
<organism evidence="4 5">
    <name type="scientific">Sarocladium strictum</name>
    <name type="common">Black bundle disease fungus</name>
    <name type="synonym">Acremonium strictum</name>
    <dbReference type="NCBI Taxonomy" id="5046"/>
    <lineage>
        <taxon>Eukaryota</taxon>
        <taxon>Fungi</taxon>
        <taxon>Dikarya</taxon>
        <taxon>Ascomycota</taxon>
        <taxon>Pezizomycotina</taxon>
        <taxon>Sordariomycetes</taxon>
        <taxon>Hypocreomycetidae</taxon>
        <taxon>Hypocreales</taxon>
        <taxon>Sarocladiaceae</taxon>
        <taxon>Sarocladium</taxon>
    </lineage>
</organism>
<evidence type="ECO:0000313" key="5">
    <source>
        <dbReference type="Proteomes" id="UP001175261"/>
    </source>
</evidence>
<feature type="repeat" description="PPR" evidence="2">
    <location>
        <begin position="125"/>
        <end position="159"/>
    </location>
</feature>
<comment type="caution">
    <text evidence="4">The sequence shown here is derived from an EMBL/GenBank/DDBJ whole genome shotgun (WGS) entry which is preliminary data.</text>
</comment>
<feature type="compositionally biased region" description="Basic and acidic residues" evidence="3">
    <location>
        <begin position="62"/>
        <end position="78"/>
    </location>
</feature>
<feature type="region of interest" description="Disordered" evidence="3">
    <location>
        <begin position="639"/>
        <end position="707"/>
    </location>
</feature>
<sequence length="781" mass="87908">MANNILACTACMRRIVLAPLAARALSETTFLASTRAINTRRAASTKAIQAKDFEETFGSKPMTEEEKESRERESKEKLAKQYARRKLSRIDDPFHIGQAVTAALREGKFEGALLLTEKASRTMNVVVSWNALIEHQLGKGEIKTALKTFNNMKKRGQMPNVQTFTIIFGGLLNSTNKQLAVAEAVKHYNMLLQDIRLEANIVHTNAVLRLCSQAHDLDQMLLVASSLDNKTRAPDATTYTILLDGIRHKVLAEVKNMEPAESARYRKQMADKAMVLWSEVTRKWKAGRLIVDEKLIVSMARTYPFQEERDTKPEDSKILDLLSEMMGIPNYAKFPDWNKTQAELRKAEQVEEADRKKSSKALAASKSRSGVQVQPGTRTLGLILEVLGLAARRATLAIKYWNKLVDGFGIRPDQDNYFRMILLLKQTKSSAHIVWLLKNSERSILNAGHFSVALKACINDNVNMNAVRNAQEVLERATEILPPDHEELMKFHRMYLRVALVSHHAFRQQAMRGKDEAAVKAYGRQIFSALEYLGKPFQKLHQQWFEAAPGSSISDEASANLSKETSKWQPSSKKPNKVHRRAPLSQGQVRNGQREVIALARNMYAAYNKLMLEKMLPGAELAAVRRKAASLNREIQSFYKDRAEHEPNLPEQDPDSTPARRRGRLPGAASASDLSSSARAVRGSSETEHAMTTQDQDSQESDRRLAEMADQLARELAPADQDLAGVDRVAREFVWASRSPMGTKGGPRAKPDEPKATSEKRRQPRQVSAYKRRVHRSPLWE</sequence>
<dbReference type="GO" id="GO:0003729">
    <property type="term" value="F:mRNA binding"/>
    <property type="evidence" value="ECO:0007669"/>
    <property type="project" value="TreeGrafter"/>
</dbReference>
<feature type="region of interest" description="Disordered" evidence="3">
    <location>
        <begin position="555"/>
        <end position="589"/>
    </location>
</feature>
<feature type="region of interest" description="Disordered" evidence="3">
    <location>
        <begin position="735"/>
        <end position="781"/>
    </location>
</feature>
<feature type="compositionally biased region" description="Basic and acidic residues" evidence="3">
    <location>
        <begin position="639"/>
        <end position="648"/>
    </location>
</feature>
<dbReference type="AlphaFoldDB" id="A0AA39GEC7"/>
<reference evidence="4" key="1">
    <citation type="submission" date="2022-10" db="EMBL/GenBank/DDBJ databases">
        <title>Determination and structural analysis of whole genome sequence of Sarocladium strictum F4-1.</title>
        <authorList>
            <person name="Hu L."/>
            <person name="Jiang Y."/>
        </authorList>
    </citation>
    <scope>NUCLEOTIDE SEQUENCE</scope>
    <source>
        <strain evidence="4">F4-1</strain>
    </source>
</reference>
<dbReference type="InterPro" id="IPR011990">
    <property type="entry name" value="TPR-like_helical_dom_sf"/>
</dbReference>
<evidence type="ECO:0000313" key="4">
    <source>
        <dbReference type="EMBL" id="KAK0385770.1"/>
    </source>
</evidence>
<dbReference type="EMBL" id="JAPDFR010000006">
    <property type="protein sequence ID" value="KAK0385770.1"/>
    <property type="molecule type" value="Genomic_DNA"/>
</dbReference>
<evidence type="ECO:0000256" key="3">
    <source>
        <dbReference type="SAM" id="MobiDB-lite"/>
    </source>
</evidence>
<dbReference type="Proteomes" id="UP001175261">
    <property type="component" value="Unassembled WGS sequence"/>
</dbReference>
<feature type="compositionally biased region" description="Basic residues" evidence="3">
    <location>
        <begin position="770"/>
        <end position="781"/>
    </location>
</feature>
<keyword evidence="1" id="KW-0677">Repeat</keyword>
<accession>A0AA39GEC7</accession>
<proteinExistence type="predicted"/>
<evidence type="ECO:0008006" key="6">
    <source>
        <dbReference type="Google" id="ProtNLM"/>
    </source>
</evidence>
<name>A0AA39GEC7_SARSR</name>
<dbReference type="Pfam" id="PF13041">
    <property type="entry name" value="PPR_2"/>
    <property type="match status" value="1"/>
</dbReference>
<dbReference type="PANTHER" id="PTHR47932">
    <property type="entry name" value="ATPASE EXPRESSION PROTEIN 3"/>
    <property type="match status" value="1"/>
</dbReference>
<keyword evidence="5" id="KW-1185">Reference proteome</keyword>
<evidence type="ECO:0000256" key="1">
    <source>
        <dbReference type="ARBA" id="ARBA00022737"/>
    </source>
</evidence>
<feature type="region of interest" description="Disordered" evidence="3">
    <location>
        <begin position="54"/>
        <end position="78"/>
    </location>
</feature>
<feature type="compositionally biased region" description="Basic and acidic residues" evidence="3">
    <location>
        <begin position="749"/>
        <end position="761"/>
    </location>
</feature>
<dbReference type="PROSITE" id="PS51375">
    <property type="entry name" value="PPR"/>
    <property type="match status" value="1"/>
</dbReference>
<gene>
    <name evidence="4" type="ORF">NLU13_6947</name>
</gene>
<feature type="compositionally biased region" description="Low complexity" evidence="3">
    <location>
        <begin position="360"/>
        <end position="369"/>
    </location>
</feature>
<dbReference type="PANTHER" id="PTHR47932:SF63">
    <property type="entry name" value="OS08G0290000 PROTEIN"/>
    <property type="match status" value="1"/>
</dbReference>
<feature type="compositionally biased region" description="Polar residues" evidence="3">
    <location>
        <begin position="555"/>
        <end position="573"/>
    </location>
</feature>
<dbReference type="InterPro" id="IPR002885">
    <property type="entry name" value="PPR_rpt"/>
</dbReference>
<feature type="compositionally biased region" description="Low complexity" evidence="3">
    <location>
        <begin position="665"/>
        <end position="680"/>
    </location>
</feature>
<evidence type="ECO:0000256" key="2">
    <source>
        <dbReference type="PROSITE-ProRule" id="PRU00708"/>
    </source>
</evidence>